<evidence type="ECO:0000313" key="2">
    <source>
        <dbReference type="Proteomes" id="UP000838821"/>
    </source>
</evidence>
<dbReference type="Proteomes" id="UP000838821">
    <property type="component" value="Unassembled WGS sequence"/>
</dbReference>
<protein>
    <recommendedName>
        <fullName evidence="3">Asparaginase</fullName>
    </recommendedName>
</protein>
<name>A0ABM9BQ94_9BACL</name>
<dbReference type="PANTHER" id="PTHR42110">
    <property type="entry name" value="L-ASPARAGINASE, PUTATIVE (AFU_ORTHOLOGUE AFUA_3G11890)-RELATED"/>
    <property type="match status" value="1"/>
</dbReference>
<organism evidence="1 2">
    <name type="scientific">Paenibacillus allorhizoplanae</name>
    <dbReference type="NCBI Taxonomy" id="2905648"/>
    <lineage>
        <taxon>Bacteria</taxon>
        <taxon>Bacillati</taxon>
        <taxon>Bacillota</taxon>
        <taxon>Bacilli</taxon>
        <taxon>Bacillales</taxon>
        <taxon>Paenibacillaceae</taxon>
        <taxon>Paenibacillus</taxon>
    </lineage>
</organism>
<dbReference type="InterPro" id="IPR010349">
    <property type="entry name" value="Asparaginase_II"/>
</dbReference>
<gene>
    <name evidence="1" type="ORF">PAECIP111891_00246</name>
</gene>
<keyword evidence="2" id="KW-1185">Reference proteome</keyword>
<dbReference type="Pfam" id="PF06089">
    <property type="entry name" value="Asparaginase_II"/>
    <property type="match status" value="1"/>
</dbReference>
<dbReference type="RefSeq" id="WP_236284090.1">
    <property type="nucleotide sequence ID" value="NZ_CAKMMW010000001.1"/>
</dbReference>
<comment type="caution">
    <text evidence="1">The sequence shown here is derived from an EMBL/GenBank/DDBJ whole genome shotgun (WGS) entry which is preliminary data.</text>
</comment>
<sequence length="334" mass="37039">MTNAALLVEEWRGQLVECEFWGHVVGIDLQGIIRYQVGDPHHVTYLRSAAKPFQAIPFFRRQLHTKYDLTLEEQAILTASHRGQSFHVNTLEKLLVKLGLHEGLLVCGASFPLHTASHYRMLHDGHLERKLYHNCSGKHIGMLAVCQAEEYALHGYEKDDHPLQQEIRAIIGEMAGLQDDRIQLGIDGCGLPVYAMPLYHAAQAFLKLAHPELIKDTATSAAVRDLTAAMNGCPDWVSGTGLICPALLNDANIVAKGGAKGIYCFALKRERLAFAIKVADGSEDKWAYVVAAILTQIGYQDETTIARLRKLCPDEIRNSLGAEVGQHRIGFQLE</sequence>
<evidence type="ECO:0008006" key="3">
    <source>
        <dbReference type="Google" id="ProtNLM"/>
    </source>
</evidence>
<evidence type="ECO:0000313" key="1">
    <source>
        <dbReference type="EMBL" id="CAH1192241.1"/>
    </source>
</evidence>
<reference evidence="1" key="1">
    <citation type="submission" date="2022-01" db="EMBL/GenBank/DDBJ databases">
        <authorList>
            <person name="Criscuolo A."/>
        </authorList>
    </citation>
    <scope>NUCLEOTIDE SEQUENCE</scope>
    <source>
        <strain evidence="1">CIP111891</strain>
    </source>
</reference>
<proteinExistence type="predicted"/>
<dbReference type="EMBL" id="CAKMMW010000001">
    <property type="protein sequence ID" value="CAH1192241.1"/>
    <property type="molecule type" value="Genomic_DNA"/>
</dbReference>
<dbReference type="PANTHER" id="PTHR42110:SF1">
    <property type="entry name" value="L-ASPARAGINASE, PUTATIVE (AFU_ORTHOLOGUE AFUA_3G11890)-RELATED"/>
    <property type="match status" value="1"/>
</dbReference>
<accession>A0ABM9BQ94</accession>